<evidence type="ECO:0000256" key="3">
    <source>
        <dbReference type="ARBA" id="ARBA00023136"/>
    </source>
</evidence>
<evidence type="ECO:0000313" key="4">
    <source>
        <dbReference type="EMBL" id="PSB02842.1"/>
    </source>
</evidence>
<gene>
    <name evidence="4" type="primary">psbQ</name>
    <name evidence="4" type="ORF">C7B64_11135</name>
</gene>
<reference evidence="4 5" key="2">
    <citation type="submission" date="2018-03" db="EMBL/GenBank/DDBJ databases">
        <title>The ancient ancestry and fast evolution of plastids.</title>
        <authorList>
            <person name="Moore K.R."/>
            <person name="Magnabosco C."/>
            <person name="Momper L."/>
            <person name="Gold D.A."/>
            <person name="Bosak T."/>
            <person name="Fournier G.P."/>
        </authorList>
    </citation>
    <scope>NUCLEOTIDE SEQUENCE [LARGE SCALE GENOMIC DNA]</scope>
    <source>
        <strain evidence="4 5">CCAP 1448/3</strain>
    </source>
</reference>
<dbReference type="GO" id="GO:0019898">
    <property type="term" value="C:extrinsic component of membrane"/>
    <property type="evidence" value="ECO:0007669"/>
    <property type="project" value="InterPro"/>
</dbReference>
<dbReference type="Pfam" id="PF05757">
    <property type="entry name" value="PsbQ"/>
    <property type="match status" value="1"/>
</dbReference>
<sequence>MIRYRSILNVLIVLVAVLVVSCGGPAAKAPTYSTQQIQQFQQYSSRIAGFGDRLSELQTLVDGKKWNDVRSFIHGPLGDLRLQMVNLSRELFPDAKAKALAQSKDVFNHLVKIDEAAQSGNYELASRNVSEVVEDIKAFLQLVPQG</sequence>
<keyword evidence="5" id="KW-1185">Reference proteome</keyword>
<dbReference type="InterPro" id="IPR017487">
    <property type="entry name" value="PSII_PsbQ_cyanobac"/>
</dbReference>
<accession>A0A2T1C3J7</accession>
<keyword evidence="3" id="KW-0472">Membrane</keyword>
<evidence type="ECO:0000256" key="1">
    <source>
        <dbReference type="ARBA" id="ARBA00004370"/>
    </source>
</evidence>
<dbReference type="InterPro" id="IPR008797">
    <property type="entry name" value="PSII_PsbQ"/>
</dbReference>
<comment type="subcellular location">
    <subcellularLocation>
        <location evidence="1">Membrane</location>
    </subcellularLocation>
</comment>
<dbReference type="RefSeq" id="WP_106288726.1">
    <property type="nucleotide sequence ID" value="NZ_CAWNTC010000037.1"/>
</dbReference>
<name>A0A2T1C3J7_9CYAN</name>
<keyword evidence="2" id="KW-0793">Thylakoid</keyword>
<dbReference type="Gene3D" id="1.20.120.290">
    <property type="entry name" value="Oxygen-evolving enhancer protein 3 (PsbQ), four-helix up-down bundle"/>
    <property type="match status" value="1"/>
</dbReference>
<dbReference type="GO" id="GO:0009654">
    <property type="term" value="C:photosystem II oxygen evolving complex"/>
    <property type="evidence" value="ECO:0007669"/>
    <property type="project" value="InterPro"/>
</dbReference>
<dbReference type="EMBL" id="PVWJ01000047">
    <property type="protein sequence ID" value="PSB02842.1"/>
    <property type="molecule type" value="Genomic_DNA"/>
</dbReference>
<reference evidence="4 5" key="1">
    <citation type="submission" date="2018-02" db="EMBL/GenBank/DDBJ databases">
        <authorList>
            <person name="Cohen D.B."/>
            <person name="Kent A.D."/>
        </authorList>
    </citation>
    <scope>NUCLEOTIDE SEQUENCE [LARGE SCALE GENOMIC DNA]</scope>
    <source>
        <strain evidence="4 5">CCAP 1448/3</strain>
    </source>
</reference>
<protein>
    <submittedName>
        <fullName evidence="4">Photosystem II protein PsbQ</fullName>
    </submittedName>
</protein>
<dbReference type="OrthoDB" id="425184at2"/>
<comment type="caution">
    <text evidence="4">The sequence shown here is derived from an EMBL/GenBank/DDBJ whole genome shotgun (WGS) entry which is preliminary data.</text>
</comment>
<proteinExistence type="predicted"/>
<organism evidence="4 5">
    <name type="scientific">Merismopedia glauca CCAP 1448/3</name>
    <dbReference type="NCBI Taxonomy" id="1296344"/>
    <lineage>
        <taxon>Bacteria</taxon>
        <taxon>Bacillati</taxon>
        <taxon>Cyanobacteriota</taxon>
        <taxon>Cyanophyceae</taxon>
        <taxon>Synechococcales</taxon>
        <taxon>Merismopediaceae</taxon>
        <taxon>Merismopedia</taxon>
    </lineage>
</organism>
<dbReference type="NCBIfam" id="TIGR03042">
    <property type="entry name" value="PS_II_psbQ_bact"/>
    <property type="match status" value="1"/>
</dbReference>
<dbReference type="SUPFAM" id="SSF101112">
    <property type="entry name" value="Oxygen-evolving enhancer protein 3"/>
    <property type="match status" value="1"/>
</dbReference>
<dbReference type="GO" id="GO:0015979">
    <property type="term" value="P:photosynthesis"/>
    <property type="evidence" value="ECO:0007669"/>
    <property type="project" value="InterPro"/>
</dbReference>
<dbReference type="InterPro" id="IPR023222">
    <property type="entry name" value="PsbQ-like_dom_sf"/>
</dbReference>
<dbReference type="Proteomes" id="UP000238762">
    <property type="component" value="Unassembled WGS sequence"/>
</dbReference>
<evidence type="ECO:0000256" key="2">
    <source>
        <dbReference type="ARBA" id="ARBA00023078"/>
    </source>
</evidence>
<dbReference type="PROSITE" id="PS51257">
    <property type="entry name" value="PROKAR_LIPOPROTEIN"/>
    <property type="match status" value="1"/>
</dbReference>
<evidence type="ECO:0000313" key="5">
    <source>
        <dbReference type="Proteomes" id="UP000238762"/>
    </source>
</evidence>
<dbReference type="GO" id="GO:0005509">
    <property type="term" value="F:calcium ion binding"/>
    <property type="evidence" value="ECO:0007669"/>
    <property type="project" value="InterPro"/>
</dbReference>
<dbReference type="AlphaFoldDB" id="A0A2T1C3J7"/>